<evidence type="ECO:0000256" key="2">
    <source>
        <dbReference type="ARBA" id="ARBA00007613"/>
    </source>
</evidence>
<evidence type="ECO:0000256" key="4">
    <source>
        <dbReference type="ARBA" id="ARBA00022452"/>
    </source>
</evidence>
<dbReference type="GO" id="GO:0009279">
    <property type="term" value="C:cell outer membrane"/>
    <property type="evidence" value="ECO:0007669"/>
    <property type="project" value="UniProtKB-SubCell"/>
</dbReference>
<evidence type="ECO:0000313" key="10">
    <source>
        <dbReference type="EMBL" id="MBO1249163.1"/>
    </source>
</evidence>
<dbReference type="GO" id="GO:0015288">
    <property type="term" value="F:porin activity"/>
    <property type="evidence" value="ECO:0007669"/>
    <property type="project" value="TreeGrafter"/>
</dbReference>
<name>A0A939GYL0_9BURK</name>
<evidence type="ECO:0000313" key="11">
    <source>
        <dbReference type="Proteomes" id="UP000664731"/>
    </source>
</evidence>
<gene>
    <name evidence="10" type="ORF">J1777_04820</name>
</gene>
<sequence>MTTLTIAASALPTRAKHRFLVKLHPLAVALTATACALLTALPAQATDLLHAWQAAQTHDPQWLAAQAAHGSAQPLRQQAKALWRPSLGLSASAGRGYGETQMQGAQFSAPGMGTSSGVDFGTSVTHGNATQIALQASQPLYNPERRAQQQQLNASADIGDLQWQAARQAAMLRTAQQYLDLAVAQEALRVLEQQLAAINRTLAEAQERFDLGAAPITAVHEARAQQAQLQAQHLAAQTTLDVQRRQLHDTTGLPAADLAPHLPVTIAPLGQALAWWQEHAAAHNFSIRLQQRAVEAAQAEASKHRASAAPKLDLVAQAQQQRLSGRGDFGRHARNKDTQALVGVQLTVPLYTGGYRSAKADETQAQAQAAQAQLAATQTLVAQQVHAAWLGEQTGVQQVRALEAALQASAARQEATRIGQATGERTVLDVLHADNDHAAATLALAQARSRLLLAQLQLAQLAGTLDEAALQQANQAFAQAPKP</sequence>
<dbReference type="Gene3D" id="1.20.1600.10">
    <property type="entry name" value="Outer membrane efflux proteins (OEP)"/>
    <property type="match status" value="1"/>
</dbReference>
<dbReference type="GO" id="GO:0015562">
    <property type="term" value="F:efflux transmembrane transporter activity"/>
    <property type="evidence" value="ECO:0007669"/>
    <property type="project" value="InterPro"/>
</dbReference>
<feature type="signal peptide" evidence="9">
    <location>
        <begin position="1"/>
        <end position="45"/>
    </location>
</feature>
<evidence type="ECO:0000256" key="8">
    <source>
        <dbReference type="SAM" id="Coils"/>
    </source>
</evidence>
<dbReference type="Pfam" id="PF02321">
    <property type="entry name" value="OEP"/>
    <property type="match status" value="2"/>
</dbReference>
<dbReference type="GO" id="GO:1990281">
    <property type="term" value="C:efflux pump complex"/>
    <property type="evidence" value="ECO:0007669"/>
    <property type="project" value="TreeGrafter"/>
</dbReference>
<dbReference type="EMBL" id="JAFNME010000007">
    <property type="protein sequence ID" value="MBO1249163.1"/>
    <property type="molecule type" value="Genomic_DNA"/>
</dbReference>
<protein>
    <submittedName>
        <fullName evidence="10">TolC family protein</fullName>
    </submittedName>
</protein>
<evidence type="ECO:0000256" key="7">
    <source>
        <dbReference type="ARBA" id="ARBA00023237"/>
    </source>
</evidence>
<dbReference type="InterPro" id="IPR003423">
    <property type="entry name" value="OMP_efflux"/>
</dbReference>
<dbReference type="AlphaFoldDB" id="A0A939GYL0"/>
<keyword evidence="6" id="KW-0472">Membrane</keyword>
<keyword evidence="9" id="KW-0732">Signal</keyword>
<dbReference type="SUPFAM" id="SSF56954">
    <property type="entry name" value="Outer membrane efflux proteins (OEP)"/>
    <property type="match status" value="1"/>
</dbReference>
<evidence type="ECO:0000256" key="6">
    <source>
        <dbReference type="ARBA" id="ARBA00023136"/>
    </source>
</evidence>
<dbReference type="RefSeq" id="WP_207574708.1">
    <property type="nucleotide sequence ID" value="NZ_JAFNME010000007.1"/>
</dbReference>
<accession>A0A939GYL0</accession>
<comment type="subcellular location">
    <subcellularLocation>
        <location evidence="1">Cell outer membrane</location>
    </subcellularLocation>
</comment>
<keyword evidence="5" id="KW-0812">Transmembrane</keyword>
<keyword evidence="4" id="KW-1134">Transmembrane beta strand</keyword>
<comment type="similarity">
    <text evidence="2">Belongs to the outer membrane factor (OMF) (TC 1.B.17) family.</text>
</comment>
<feature type="coiled-coil region" evidence="8">
    <location>
        <begin position="181"/>
        <end position="208"/>
    </location>
</feature>
<keyword evidence="3" id="KW-0813">Transport</keyword>
<proteinExistence type="inferred from homology"/>
<keyword evidence="7" id="KW-0998">Cell outer membrane</keyword>
<dbReference type="Proteomes" id="UP000664731">
    <property type="component" value="Unassembled WGS sequence"/>
</dbReference>
<dbReference type="InterPro" id="IPR051906">
    <property type="entry name" value="TolC-like"/>
</dbReference>
<keyword evidence="8" id="KW-0175">Coiled coil</keyword>
<dbReference type="PANTHER" id="PTHR30026:SF20">
    <property type="entry name" value="OUTER MEMBRANE PROTEIN TOLC"/>
    <property type="match status" value="1"/>
</dbReference>
<reference evidence="10" key="1">
    <citation type="submission" date="2021-03" db="EMBL/GenBank/DDBJ databases">
        <title>Comamonas denitrificans.</title>
        <authorList>
            <person name="Finster K."/>
        </authorList>
    </citation>
    <scope>NUCLEOTIDE SEQUENCE</scope>
    <source>
        <strain evidence="10">MM2021_4</strain>
    </source>
</reference>
<evidence type="ECO:0000256" key="9">
    <source>
        <dbReference type="SAM" id="SignalP"/>
    </source>
</evidence>
<evidence type="ECO:0000256" key="1">
    <source>
        <dbReference type="ARBA" id="ARBA00004442"/>
    </source>
</evidence>
<comment type="caution">
    <text evidence="10">The sequence shown here is derived from an EMBL/GenBank/DDBJ whole genome shotgun (WGS) entry which is preliminary data.</text>
</comment>
<evidence type="ECO:0000256" key="5">
    <source>
        <dbReference type="ARBA" id="ARBA00022692"/>
    </source>
</evidence>
<feature type="chain" id="PRO_5037462756" evidence="9">
    <location>
        <begin position="46"/>
        <end position="483"/>
    </location>
</feature>
<dbReference type="PANTHER" id="PTHR30026">
    <property type="entry name" value="OUTER MEMBRANE PROTEIN TOLC"/>
    <property type="match status" value="1"/>
</dbReference>
<keyword evidence="11" id="KW-1185">Reference proteome</keyword>
<evidence type="ECO:0000256" key="3">
    <source>
        <dbReference type="ARBA" id="ARBA00022448"/>
    </source>
</evidence>
<organism evidence="10 11">
    <name type="scientific">Comamonas denitrificans</name>
    <dbReference type="NCBI Taxonomy" id="117506"/>
    <lineage>
        <taxon>Bacteria</taxon>
        <taxon>Pseudomonadati</taxon>
        <taxon>Pseudomonadota</taxon>
        <taxon>Betaproteobacteria</taxon>
        <taxon>Burkholderiales</taxon>
        <taxon>Comamonadaceae</taxon>
        <taxon>Comamonas</taxon>
    </lineage>
</organism>